<gene>
    <name evidence="2" type="ORF">Z968_08475</name>
</gene>
<dbReference type="PROSITE" id="PS51186">
    <property type="entry name" value="GNAT"/>
    <property type="match status" value="1"/>
</dbReference>
<proteinExistence type="predicted"/>
<accession>A0A0A0I4E7</accession>
<dbReference type="SUPFAM" id="SSF55729">
    <property type="entry name" value="Acyl-CoA N-acyltransferases (Nat)"/>
    <property type="match status" value="1"/>
</dbReference>
<dbReference type="AlphaFoldDB" id="A0A0A0I4E7"/>
<comment type="caution">
    <text evidence="2">The sequence shown here is derived from an EMBL/GenBank/DDBJ whole genome shotgun (WGS) entry which is preliminary data.</text>
</comment>
<dbReference type="Gene3D" id="3.40.630.30">
    <property type="match status" value="1"/>
</dbReference>
<dbReference type="PANTHER" id="PTHR43415">
    <property type="entry name" value="SPERMIDINE N(1)-ACETYLTRANSFERASE"/>
    <property type="match status" value="1"/>
</dbReference>
<dbReference type="RefSeq" id="WP_039255590.1">
    <property type="nucleotide sequence ID" value="NZ_JENJ01000034.1"/>
</dbReference>
<protein>
    <submittedName>
        <fullName evidence="2">GNAT family acetyltransferase</fullName>
    </submittedName>
</protein>
<dbReference type="GO" id="GO:0016747">
    <property type="term" value="F:acyltransferase activity, transferring groups other than amino-acyl groups"/>
    <property type="evidence" value="ECO:0007669"/>
    <property type="project" value="InterPro"/>
</dbReference>
<reference evidence="2 3" key="1">
    <citation type="submission" date="2014-01" db="EMBL/GenBank/DDBJ databases">
        <title>Plasmidome dynamics in the species complex Clostridium novyi sensu lato converts strains of independent lineages into distinctly different pathogens.</title>
        <authorList>
            <person name="Skarin H."/>
            <person name="Segerman B."/>
        </authorList>
    </citation>
    <scope>NUCLEOTIDE SEQUENCE [LARGE SCALE GENOMIC DNA]</scope>
    <source>
        <strain evidence="2 3">4552</strain>
    </source>
</reference>
<dbReference type="Pfam" id="PF13302">
    <property type="entry name" value="Acetyltransf_3"/>
    <property type="match status" value="1"/>
</dbReference>
<organism evidence="2 3">
    <name type="scientific">Clostridium novyi A str. 4552</name>
    <dbReference type="NCBI Taxonomy" id="1444289"/>
    <lineage>
        <taxon>Bacteria</taxon>
        <taxon>Bacillati</taxon>
        <taxon>Bacillota</taxon>
        <taxon>Clostridia</taxon>
        <taxon>Eubacteriales</taxon>
        <taxon>Clostridiaceae</taxon>
        <taxon>Clostridium</taxon>
    </lineage>
</organism>
<sequence length="175" mass="20466">MNHNNIKLRREVFKSDAWKMIDWLQDNMVTQYLNEHDNVCSSIKDVIHRVNMPILTHLFNQNGTFFIITTNATTNTNLEEPIGFLRLVPKKDATEMVIVIGDREKWGKGLGTNAIFQGLKHAFFNWRVDEVIAKINFKNERSRRAFKRVGFRKDKELAKEIQYAISMDEFLSMAS</sequence>
<dbReference type="Proteomes" id="UP000030012">
    <property type="component" value="Unassembled WGS sequence"/>
</dbReference>
<dbReference type="InterPro" id="IPR000182">
    <property type="entry name" value="GNAT_dom"/>
</dbReference>
<dbReference type="PANTHER" id="PTHR43415:SF3">
    <property type="entry name" value="GNAT-FAMILY ACETYLTRANSFERASE"/>
    <property type="match status" value="1"/>
</dbReference>
<dbReference type="OrthoDB" id="9795206at2"/>
<dbReference type="EMBL" id="JENJ01000034">
    <property type="protein sequence ID" value="KGM95682.1"/>
    <property type="molecule type" value="Genomic_DNA"/>
</dbReference>
<name>A0A0A0I4E7_CLONO</name>
<evidence type="ECO:0000313" key="2">
    <source>
        <dbReference type="EMBL" id="KGM95682.1"/>
    </source>
</evidence>
<evidence type="ECO:0000259" key="1">
    <source>
        <dbReference type="PROSITE" id="PS51186"/>
    </source>
</evidence>
<evidence type="ECO:0000313" key="3">
    <source>
        <dbReference type="Proteomes" id="UP000030012"/>
    </source>
</evidence>
<keyword evidence="2" id="KW-0808">Transferase</keyword>
<dbReference type="InterPro" id="IPR016181">
    <property type="entry name" value="Acyl_CoA_acyltransferase"/>
</dbReference>
<feature type="domain" description="N-acetyltransferase" evidence="1">
    <location>
        <begin position="7"/>
        <end position="172"/>
    </location>
</feature>